<dbReference type="AlphaFoldDB" id="A0A0G1RHU1"/>
<dbReference type="Proteomes" id="UP000034307">
    <property type="component" value="Unassembled WGS sequence"/>
</dbReference>
<dbReference type="Pfam" id="PF08239">
    <property type="entry name" value="SH3_3"/>
    <property type="match status" value="1"/>
</dbReference>
<feature type="region of interest" description="Disordered" evidence="1">
    <location>
        <begin position="33"/>
        <end position="52"/>
    </location>
</feature>
<dbReference type="STRING" id="1618358.UX80_C0032G0003"/>
<evidence type="ECO:0000313" key="3">
    <source>
        <dbReference type="EMBL" id="KKU56711.1"/>
    </source>
</evidence>
<protein>
    <recommendedName>
        <fullName evidence="2">SH3b domain-containing protein</fullName>
    </recommendedName>
</protein>
<comment type="caution">
    <text evidence="3">The sequence shown here is derived from an EMBL/GenBank/DDBJ whole genome shotgun (WGS) entry which is preliminary data.</text>
</comment>
<gene>
    <name evidence="3" type="ORF">UX80_C0032G0003</name>
</gene>
<accession>A0A0G1RHU1</accession>
<sequence>MSKVQIATFAALGVIMALQILILTRWPTPTPAPVSSIQSPVSNSPTPASPSAEISQQLTFIRDELVKLRADQRDLTSVLGLTTAPPAPTPVTNLTVDANYPTVNVYDQPFSAAPIVGRISPGRAYPYTLLQDNWYRITLPDGTTAWVETKYVKPL</sequence>
<dbReference type="PROSITE" id="PS51781">
    <property type="entry name" value="SH3B"/>
    <property type="match status" value="1"/>
</dbReference>
<reference evidence="3 4" key="1">
    <citation type="journal article" date="2015" name="Nature">
        <title>rRNA introns, odd ribosomes, and small enigmatic genomes across a large radiation of phyla.</title>
        <authorList>
            <person name="Brown C.T."/>
            <person name="Hug L.A."/>
            <person name="Thomas B.C."/>
            <person name="Sharon I."/>
            <person name="Castelle C.J."/>
            <person name="Singh A."/>
            <person name="Wilkins M.J."/>
            <person name="Williams K.H."/>
            <person name="Banfield J.F."/>
        </authorList>
    </citation>
    <scope>NUCLEOTIDE SEQUENCE [LARGE SCALE GENOMIC DNA]</scope>
</reference>
<proteinExistence type="predicted"/>
<evidence type="ECO:0000313" key="4">
    <source>
        <dbReference type="Proteomes" id="UP000034307"/>
    </source>
</evidence>
<feature type="compositionally biased region" description="Polar residues" evidence="1">
    <location>
        <begin position="33"/>
        <end position="46"/>
    </location>
</feature>
<feature type="domain" description="SH3b" evidence="2">
    <location>
        <begin position="91"/>
        <end position="155"/>
    </location>
</feature>
<organism evidence="3 4">
    <name type="scientific">Candidatus Amesbacteria bacterium GW2011_GWA2_47_11b</name>
    <dbReference type="NCBI Taxonomy" id="1618358"/>
    <lineage>
        <taxon>Bacteria</taxon>
        <taxon>Candidatus Amesiibacteriota</taxon>
    </lineage>
</organism>
<dbReference type="Gene3D" id="2.30.30.40">
    <property type="entry name" value="SH3 Domains"/>
    <property type="match status" value="1"/>
</dbReference>
<dbReference type="InterPro" id="IPR003646">
    <property type="entry name" value="SH3-like_bac-type"/>
</dbReference>
<name>A0A0G1RHU1_9BACT</name>
<evidence type="ECO:0000259" key="2">
    <source>
        <dbReference type="PROSITE" id="PS51781"/>
    </source>
</evidence>
<dbReference type="EMBL" id="LCNO01000032">
    <property type="protein sequence ID" value="KKU56711.1"/>
    <property type="molecule type" value="Genomic_DNA"/>
</dbReference>
<evidence type="ECO:0000256" key="1">
    <source>
        <dbReference type="SAM" id="MobiDB-lite"/>
    </source>
</evidence>